<dbReference type="InterPro" id="IPR053235">
    <property type="entry name" value="Ser_Thr_kinase"/>
</dbReference>
<protein>
    <recommendedName>
        <fullName evidence="1">Protein kinase domain-containing protein</fullName>
    </recommendedName>
</protein>
<dbReference type="Gene3D" id="1.10.510.10">
    <property type="entry name" value="Transferase(Phosphotransferase) domain 1"/>
    <property type="match status" value="1"/>
</dbReference>
<dbReference type="Pfam" id="PF00069">
    <property type="entry name" value="Pkinase"/>
    <property type="match status" value="1"/>
</dbReference>
<reference evidence="2" key="1">
    <citation type="journal article" date="2020" name="Nature">
        <title>Giant virus diversity and host interactions through global metagenomics.</title>
        <authorList>
            <person name="Schulz F."/>
            <person name="Roux S."/>
            <person name="Paez-Espino D."/>
            <person name="Jungbluth S."/>
            <person name="Walsh D.A."/>
            <person name="Denef V.J."/>
            <person name="McMahon K.D."/>
            <person name="Konstantinidis K.T."/>
            <person name="Eloe-Fadrosh E.A."/>
            <person name="Kyrpides N.C."/>
            <person name="Woyke T."/>
        </authorList>
    </citation>
    <scope>NUCLEOTIDE SEQUENCE</scope>
    <source>
        <strain evidence="2">GVMAG-M-3300017651-5</strain>
    </source>
</reference>
<dbReference type="PROSITE" id="PS50011">
    <property type="entry name" value="PROTEIN_KINASE_DOM"/>
    <property type="match status" value="1"/>
</dbReference>
<dbReference type="InterPro" id="IPR011009">
    <property type="entry name" value="Kinase-like_dom_sf"/>
</dbReference>
<dbReference type="PANTHER" id="PTHR24361">
    <property type="entry name" value="MITOGEN-ACTIVATED KINASE KINASE KINASE"/>
    <property type="match status" value="1"/>
</dbReference>
<feature type="domain" description="Protein kinase" evidence="1">
    <location>
        <begin position="2"/>
        <end position="240"/>
    </location>
</feature>
<dbReference type="SMART" id="SM00220">
    <property type="entry name" value="S_TKc"/>
    <property type="match status" value="1"/>
</dbReference>
<dbReference type="InterPro" id="IPR000719">
    <property type="entry name" value="Prot_kinase_dom"/>
</dbReference>
<dbReference type="InterPro" id="IPR008271">
    <property type="entry name" value="Ser/Thr_kinase_AS"/>
</dbReference>
<organism evidence="2">
    <name type="scientific">viral metagenome</name>
    <dbReference type="NCBI Taxonomy" id="1070528"/>
    <lineage>
        <taxon>unclassified sequences</taxon>
        <taxon>metagenomes</taxon>
        <taxon>organismal metagenomes</taxon>
    </lineage>
</organism>
<name>A0A6C0BN54_9ZZZZ</name>
<dbReference type="EMBL" id="MN739199">
    <property type="protein sequence ID" value="QHS93191.1"/>
    <property type="molecule type" value="Genomic_DNA"/>
</dbReference>
<dbReference type="GO" id="GO:0005737">
    <property type="term" value="C:cytoplasm"/>
    <property type="evidence" value="ECO:0007669"/>
    <property type="project" value="TreeGrafter"/>
</dbReference>
<accession>A0A6C0BN54</accession>
<evidence type="ECO:0000259" key="1">
    <source>
        <dbReference type="PROSITE" id="PS50011"/>
    </source>
</evidence>
<dbReference type="PROSITE" id="PS00108">
    <property type="entry name" value="PROTEIN_KINASE_ST"/>
    <property type="match status" value="1"/>
</dbReference>
<dbReference type="GO" id="GO:0005524">
    <property type="term" value="F:ATP binding"/>
    <property type="evidence" value="ECO:0007669"/>
    <property type="project" value="InterPro"/>
</dbReference>
<sequence>MDINCRAIASGGYGSVSSIAVKDTLALKEMKCDSISKITRGVLEYSIMRSINHPGIIQVRSLNVKDNSVSYTMSLANQTSKVVSSQVVKWLRQIALTLDYMHKLGVIHGDVKFNNTVIDSNGNIKLIDFGMSRPLAWRLPEHTYTYTHRAPEVWKGERFNEKADVWSFGCMIFEFFGKSLIDYHNITPDTARESCLQQMRLIDDRLMRLPMNDQFKLIVRSCLNLDPNLRPSMEQVSTWLGNLDLSVVKGNIHHIVRMSRTRYDREVINLCLDIVMKLMYSYDFSQKTLSNVVNVSIAMITGTGTTDQCIIESGRILKYLQGYVSHTNHQLMDKIK</sequence>
<dbReference type="GO" id="GO:0004674">
    <property type="term" value="F:protein serine/threonine kinase activity"/>
    <property type="evidence" value="ECO:0007669"/>
    <property type="project" value="TreeGrafter"/>
</dbReference>
<dbReference type="SUPFAM" id="SSF56112">
    <property type="entry name" value="Protein kinase-like (PK-like)"/>
    <property type="match status" value="1"/>
</dbReference>
<evidence type="ECO:0000313" key="2">
    <source>
        <dbReference type="EMBL" id="QHS93191.1"/>
    </source>
</evidence>
<dbReference type="Gene3D" id="3.30.200.20">
    <property type="entry name" value="Phosphorylase Kinase, domain 1"/>
    <property type="match status" value="1"/>
</dbReference>
<proteinExistence type="predicted"/>
<dbReference type="AlphaFoldDB" id="A0A6C0BN54"/>